<dbReference type="AlphaFoldDB" id="A0A162ZQ35"/>
<dbReference type="PANTHER" id="PTHR38847:SF1">
    <property type="entry name" value="PSEUDOURIDINE SYNTHASE RSUA_RLUA-LIKE DOMAIN-CONTAINING PROTEIN"/>
    <property type="match status" value="1"/>
</dbReference>
<dbReference type="Proteomes" id="UP000076837">
    <property type="component" value="Unassembled WGS sequence"/>
</dbReference>
<feature type="region of interest" description="Disordered" evidence="1">
    <location>
        <begin position="379"/>
        <end position="455"/>
    </location>
</feature>
<accession>A0A162ZQ35</accession>
<name>A0A162ZQ35_DIDRA</name>
<feature type="compositionally biased region" description="Polar residues" evidence="1">
    <location>
        <begin position="437"/>
        <end position="448"/>
    </location>
</feature>
<reference evidence="2 3" key="1">
    <citation type="journal article" date="2016" name="Sci. Rep.">
        <title>Draft genome sequencing and secretome analysis of fungal phytopathogen Ascochyta rabiei provides insight into the necrotrophic effector repertoire.</title>
        <authorList>
            <person name="Verma S."/>
            <person name="Gazara R.K."/>
            <person name="Nizam S."/>
            <person name="Parween S."/>
            <person name="Chattopadhyay D."/>
            <person name="Verma P.K."/>
        </authorList>
    </citation>
    <scope>NUCLEOTIDE SEQUENCE [LARGE SCALE GENOMIC DNA]</scope>
    <source>
        <strain evidence="2 3">ArDII</strain>
    </source>
</reference>
<protein>
    <submittedName>
        <fullName evidence="2">Uncharacterized protein</fullName>
    </submittedName>
</protein>
<sequence length="736" mass="80722">MKWLFALVPLVAAAPALPTFNGGDAPAPGQVKITKVGTGGTGCPQGTVSSVISDDRSTMTLIYDAYVASIGPNIPVTEQRKNCQLTVELEYPGGFQYSILSADYRGYANIEKGISGTLKSTYYFAGLAPQTSTQYDFVGPVTGDYVKHDEADSTSTVMSPCGSKGNLLNINSQIRLTSSNSKATGLLTSDSTDLKFKQIVYVQWKKLGSDIVSHQHRSLSPFAIYPSITERALNNATAALVNHMAGECHEHSWSQWESDSGYGSDDVLPNLAFDPDPLATESDEVLSPAAFAALIASIEADARERLIPSSSDAVQTDSAHTAWTSPHTLSTGSLLYFDEQRPPSLLLQGEAALEDNQAQFAPPTKQKSGFHRACNLKHATKAKTSGNRAKRGRPLGSRDSKPRKPRASRKARKNAETMTEREAGLAPKPVQLVSPGEWNNTPSTSSDSADGCNASIPARVHKTPRSFDGTVFRLAPSSTEKTYDIRRPKTAPPQAPYEMPDEHSLAGIGCNNRARHKGEIYLSNGSAVQLPGYEHTACQLHLTERCDFWRNNDLGLICTVCDHSASLSYISAPRQPHLVSTMVLRAQNLPLEPSMTQPIIIDQREASEILTMIYASITSKQAGAYTTGTRRIPPHAFLFELVDCIKEQEPHHLVTCQTLEKDLGRCIEKLVFERLLARTGHKYRKLKKKYLKHHRLADIIPELSRDEPGLEIVMVTWDCIIRCFAGLMALRLEQRF</sequence>
<dbReference type="InterPro" id="IPR025649">
    <property type="entry name" value="DUF4360"/>
</dbReference>
<dbReference type="EMBL" id="JYNV01000270">
    <property type="protein sequence ID" value="KZM20748.1"/>
    <property type="molecule type" value="Genomic_DNA"/>
</dbReference>
<evidence type="ECO:0000256" key="1">
    <source>
        <dbReference type="SAM" id="MobiDB-lite"/>
    </source>
</evidence>
<keyword evidence="3" id="KW-1185">Reference proteome</keyword>
<evidence type="ECO:0000313" key="3">
    <source>
        <dbReference type="Proteomes" id="UP000076837"/>
    </source>
</evidence>
<proteinExistence type="predicted"/>
<feature type="compositionally biased region" description="Basic residues" evidence="1">
    <location>
        <begin position="403"/>
        <end position="412"/>
    </location>
</feature>
<dbReference type="Pfam" id="PF14273">
    <property type="entry name" value="DUF4360"/>
    <property type="match status" value="1"/>
</dbReference>
<evidence type="ECO:0000313" key="2">
    <source>
        <dbReference type="EMBL" id="KZM20748.1"/>
    </source>
</evidence>
<feature type="compositionally biased region" description="Basic and acidic residues" evidence="1">
    <location>
        <begin position="413"/>
        <end position="423"/>
    </location>
</feature>
<dbReference type="PANTHER" id="PTHR38847">
    <property type="match status" value="1"/>
</dbReference>
<organism evidence="2 3">
    <name type="scientific">Didymella rabiei</name>
    <name type="common">Chickpea ascochyta blight fungus</name>
    <name type="synonym">Mycosphaerella rabiei</name>
    <dbReference type="NCBI Taxonomy" id="5454"/>
    <lineage>
        <taxon>Eukaryota</taxon>
        <taxon>Fungi</taxon>
        <taxon>Dikarya</taxon>
        <taxon>Ascomycota</taxon>
        <taxon>Pezizomycotina</taxon>
        <taxon>Dothideomycetes</taxon>
        <taxon>Pleosporomycetidae</taxon>
        <taxon>Pleosporales</taxon>
        <taxon>Pleosporineae</taxon>
        <taxon>Didymellaceae</taxon>
        <taxon>Ascochyta</taxon>
    </lineage>
</organism>
<gene>
    <name evidence="2" type="ORF">ST47_g8080</name>
</gene>
<dbReference type="STRING" id="5454.A0A162ZQ35"/>
<feature type="region of interest" description="Disordered" evidence="1">
    <location>
        <begin position="479"/>
        <end position="500"/>
    </location>
</feature>
<comment type="caution">
    <text evidence="2">The sequence shown here is derived from an EMBL/GenBank/DDBJ whole genome shotgun (WGS) entry which is preliminary data.</text>
</comment>